<evidence type="ECO:0000313" key="2">
    <source>
        <dbReference type="EMBL" id="GEL26734.1"/>
    </source>
</evidence>
<dbReference type="Pfam" id="PF11716">
    <property type="entry name" value="MDMPI_N"/>
    <property type="match status" value="1"/>
</dbReference>
<accession>A0A511DSK9</accession>
<dbReference type="RefSeq" id="WP_186817238.1">
    <property type="nucleotide sequence ID" value="NZ_BJVJ01000108.1"/>
</dbReference>
<keyword evidence="3" id="KW-1185">Reference proteome</keyword>
<protein>
    <submittedName>
        <fullName evidence="2">TIGR03086 family protein</fullName>
    </submittedName>
</protein>
<name>A0A511DSK9_9PSEU</name>
<dbReference type="InterPro" id="IPR017517">
    <property type="entry name" value="Maleyloyr_isom"/>
</dbReference>
<proteinExistence type="predicted"/>
<dbReference type="Proteomes" id="UP000321685">
    <property type="component" value="Unassembled WGS sequence"/>
</dbReference>
<dbReference type="EMBL" id="BJVJ01000108">
    <property type="protein sequence ID" value="GEL26734.1"/>
    <property type="molecule type" value="Genomic_DNA"/>
</dbReference>
<dbReference type="GO" id="GO:0046872">
    <property type="term" value="F:metal ion binding"/>
    <property type="evidence" value="ECO:0007669"/>
    <property type="project" value="InterPro"/>
</dbReference>
<sequence length="196" mass="20957">MDHTDHMQQSIDLAVSVIRGTPVDRYDDPSPCADFTVRQTVNHIAFGFVLAQRSATREPWDETWQLEDGAPFLIGVPESEWAEKCAEEGAATARAWAEPGVWDGDSHMGGSPMPAAAIGSMMTSEFAVHAWDVAAATGRRLDVPEELGRVVLDGVLAIAPMGRDGGWFGAEVPVADDAPAFTKALGAAGRDPNWTP</sequence>
<evidence type="ECO:0000313" key="3">
    <source>
        <dbReference type="Proteomes" id="UP000321685"/>
    </source>
</evidence>
<comment type="caution">
    <text evidence="2">The sequence shown here is derived from an EMBL/GenBank/DDBJ whole genome shotgun (WGS) entry which is preliminary data.</text>
</comment>
<reference evidence="2 3" key="1">
    <citation type="submission" date="2019-07" db="EMBL/GenBank/DDBJ databases">
        <title>Whole genome shotgun sequence of Pseudonocardia sulfidoxydans NBRC 16205.</title>
        <authorList>
            <person name="Hosoyama A."/>
            <person name="Uohara A."/>
            <person name="Ohji S."/>
            <person name="Ichikawa N."/>
        </authorList>
    </citation>
    <scope>NUCLEOTIDE SEQUENCE [LARGE SCALE GENOMIC DNA]</scope>
    <source>
        <strain evidence="2 3">NBRC 16205</strain>
    </source>
</reference>
<dbReference type="Gene3D" id="1.20.120.450">
    <property type="entry name" value="dinb family like domain"/>
    <property type="match status" value="1"/>
</dbReference>
<dbReference type="InterPro" id="IPR024344">
    <property type="entry name" value="MDMPI_metal-binding"/>
</dbReference>
<dbReference type="AlphaFoldDB" id="A0A511DSK9"/>
<evidence type="ECO:0000259" key="1">
    <source>
        <dbReference type="Pfam" id="PF11716"/>
    </source>
</evidence>
<dbReference type="SUPFAM" id="SSF109854">
    <property type="entry name" value="DinB/YfiT-like putative metalloenzymes"/>
    <property type="match status" value="1"/>
</dbReference>
<dbReference type="InterPro" id="IPR017520">
    <property type="entry name" value="CHP03086"/>
</dbReference>
<dbReference type="NCBIfam" id="TIGR03086">
    <property type="entry name" value="TIGR03086 family metal-binding protein"/>
    <property type="match status" value="1"/>
</dbReference>
<feature type="domain" description="Mycothiol-dependent maleylpyruvate isomerase metal-binding" evidence="1">
    <location>
        <begin position="24"/>
        <end position="134"/>
    </location>
</feature>
<gene>
    <name evidence="2" type="ORF">PSU4_56880</name>
</gene>
<dbReference type="InterPro" id="IPR034660">
    <property type="entry name" value="DinB/YfiT-like"/>
</dbReference>
<organism evidence="2 3">
    <name type="scientific">Pseudonocardia sulfidoxydans NBRC 16205</name>
    <dbReference type="NCBI Taxonomy" id="1223511"/>
    <lineage>
        <taxon>Bacteria</taxon>
        <taxon>Bacillati</taxon>
        <taxon>Actinomycetota</taxon>
        <taxon>Actinomycetes</taxon>
        <taxon>Pseudonocardiales</taxon>
        <taxon>Pseudonocardiaceae</taxon>
        <taxon>Pseudonocardia</taxon>
    </lineage>
</organism>
<dbReference type="NCBIfam" id="TIGR03083">
    <property type="entry name" value="maleylpyruvate isomerase family mycothiol-dependent enzyme"/>
    <property type="match status" value="1"/>
</dbReference>